<dbReference type="EMBL" id="SGPM01000135">
    <property type="protein sequence ID" value="THH29207.1"/>
    <property type="molecule type" value="Genomic_DNA"/>
</dbReference>
<evidence type="ECO:0000313" key="4">
    <source>
        <dbReference type="Proteomes" id="UP000308730"/>
    </source>
</evidence>
<dbReference type="Pfam" id="PF16335">
    <property type="entry name" value="GtaA_6_Hairpin"/>
    <property type="match status" value="1"/>
</dbReference>
<dbReference type="AlphaFoldDB" id="A0A4S4MUG8"/>
<gene>
    <name evidence="3" type="ORF">EUX98_g4981</name>
</gene>
<protein>
    <recommendedName>
        <fullName evidence="5">DUF1793 domain-containing protein</fullName>
    </recommendedName>
</protein>
<feature type="non-terminal residue" evidence="3">
    <location>
        <position position="478"/>
    </location>
</feature>
<dbReference type="InterPro" id="IPR052743">
    <property type="entry name" value="Glutaminase_GtaA"/>
</dbReference>
<dbReference type="Pfam" id="PF17168">
    <property type="entry name" value="DUF5127"/>
    <property type="match status" value="1"/>
</dbReference>
<reference evidence="3 4" key="1">
    <citation type="submission" date="2019-02" db="EMBL/GenBank/DDBJ databases">
        <title>Genome sequencing of the rare red list fungi Antrodiella citrinella (Flaviporus citrinellus).</title>
        <authorList>
            <person name="Buettner E."/>
            <person name="Kellner H."/>
        </authorList>
    </citation>
    <scope>NUCLEOTIDE SEQUENCE [LARGE SCALE GENOMIC DNA]</scope>
    <source>
        <strain evidence="3 4">DSM 108506</strain>
    </source>
</reference>
<dbReference type="Proteomes" id="UP000308730">
    <property type="component" value="Unassembled WGS sequence"/>
</dbReference>
<dbReference type="InterPro" id="IPR032514">
    <property type="entry name" value="GtaA_central"/>
</dbReference>
<dbReference type="PANTHER" id="PTHR31987">
    <property type="entry name" value="GLUTAMINASE A-RELATED"/>
    <property type="match status" value="1"/>
</dbReference>
<keyword evidence="4" id="KW-1185">Reference proteome</keyword>
<feature type="domain" description="Glutaminase A central" evidence="1">
    <location>
        <begin position="284"/>
        <end position="477"/>
    </location>
</feature>
<evidence type="ECO:0000259" key="1">
    <source>
        <dbReference type="Pfam" id="PF16335"/>
    </source>
</evidence>
<accession>A0A4S4MUG8</accession>
<evidence type="ECO:0008006" key="5">
    <source>
        <dbReference type="Google" id="ProtNLM"/>
    </source>
</evidence>
<comment type="caution">
    <text evidence="3">The sequence shown here is derived from an EMBL/GenBank/DDBJ whole genome shotgun (WGS) entry which is preliminary data.</text>
</comment>
<proteinExistence type="predicted"/>
<sequence>MSNWPKFWNQQILGWLGYIRVDGTTYEWLGDGVPTVNFTTLLGLQMTPTRTIYSLRAGPSMLVNITFLSPIESDPVKQSLPFTYVYLDAISTDGLSHSVQVYADISAEWSSGNRSAIVTWKTTKTDTSTYHQVQLESPTPFTEVNDQAEDTTTYIAMRSGPSVSFTVAIDQDSRGGFARGALPPSLPATSAPMSNPFPVYAIAVDLGNITQTAQSVVWSIGVIRNPAVAYTTSTGSVVDRAPYFVVQYSDVESAIDAFVLDSDDARQRAVALDTQILGDSSNISSTYSNLVSIAARQTIGATELTVANGTDGKWNTSDVMMFMKDVGNGDPSQPSGNALCVFSVFPLPELDSSSQYTQPYAATDIGTSYPQATGNNRAHTQGIEQSGNMLIMSLAHARISGDGTYINRYYDLLKSWASYLANNTLTPNQQTTADLETQANMTNLAVKGIIGVQAMADISQALGKTDDATTFANAASSL</sequence>
<dbReference type="PANTHER" id="PTHR31987:SF1">
    <property type="entry name" value="GLUTAMINASE A"/>
    <property type="match status" value="1"/>
</dbReference>
<dbReference type="InterPro" id="IPR033433">
    <property type="entry name" value="GtaA_N"/>
</dbReference>
<dbReference type="OrthoDB" id="3918848at2759"/>
<evidence type="ECO:0000313" key="3">
    <source>
        <dbReference type="EMBL" id="THH29207.1"/>
    </source>
</evidence>
<feature type="domain" description="Glutaminase A N-terminal" evidence="2">
    <location>
        <begin position="49"/>
        <end position="277"/>
    </location>
</feature>
<evidence type="ECO:0000259" key="2">
    <source>
        <dbReference type="Pfam" id="PF17168"/>
    </source>
</evidence>
<name>A0A4S4MUG8_9APHY</name>
<organism evidence="3 4">
    <name type="scientific">Antrodiella citrinella</name>
    <dbReference type="NCBI Taxonomy" id="2447956"/>
    <lineage>
        <taxon>Eukaryota</taxon>
        <taxon>Fungi</taxon>
        <taxon>Dikarya</taxon>
        <taxon>Basidiomycota</taxon>
        <taxon>Agaricomycotina</taxon>
        <taxon>Agaricomycetes</taxon>
        <taxon>Polyporales</taxon>
        <taxon>Steccherinaceae</taxon>
        <taxon>Antrodiella</taxon>
    </lineage>
</organism>